<dbReference type="RefSeq" id="WP_311613494.1">
    <property type="nucleotide sequence ID" value="NZ_JAVRFI010000017.1"/>
</dbReference>
<evidence type="ECO:0000256" key="14">
    <source>
        <dbReference type="SAM" id="SignalP"/>
    </source>
</evidence>
<dbReference type="EC" id="3.4.11.2" evidence="4"/>
<dbReference type="Pfam" id="PF01433">
    <property type="entry name" value="Peptidase_M1"/>
    <property type="match status" value="1"/>
</dbReference>
<organism evidence="17 18">
    <name type="scientific">Streptomyces hesseae</name>
    <dbReference type="NCBI Taxonomy" id="3075519"/>
    <lineage>
        <taxon>Bacteria</taxon>
        <taxon>Bacillati</taxon>
        <taxon>Actinomycetota</taxon>
        <taxon>Actinomycetes</taxon>
        <taxon>Kitasatosporales</taxon>
        <taxon>Streptomycetaceae</taxon>
        <taxon>Streptomyces</taxon>
    </lineage>
</organism>
<dbReference type="SUPFAM" id="SSF63737">
    <property type="entry name" value="Leukotriene A4 hydrolase N-terminal domain"/>
    <property type="match status" value="1"/>
</dbReference>
<keyword evidence="9" id="KW-0862">Zinc</keyword>
<evidence type="ECO:0000256" key="4">
    <source>
        <dbReference type="ARBA" id="ARBA00012564"/>
    </source>
</evidence>
<keyword evidence="8 17" id="KW-0378">Hydrolase</keyword>
<feature type="chain" id="PRO_5046667630" description="Aminopeptidase N" evidence="14">
    <location>
        <begin position="45"/>
        <end position="512"/>
    </location>
</feature>
<keyword evidence="17" id="KW-0031">Aminopeptidase</keyword>
<keyword evidence="10" id="KW-0482">Metalloprotease</keyword>
<feature type="domain" description="Peptidase M1 membrane alanine aminopeptidase" evidence="15">
    <location>
        <begin position="337"/>
        <end position="485"/>
    </location>
</feature>
<keyword evidence="14" id="KW-0732">Signal</keyword>
<evidence type="ECO:0000256" key="7">
    <source>
        <dbReference type="ARBA" id="ARBA00022723"/>
    </source>
</evidence>
<evidence type="ECO:0000259" key="16">
    <source>
        <dbReference type="Pfam" id="PF17900"/>
    </source>
</evidence>
<proteinExistence type="inferred from homology"/>
<dbReference type="Gene3D" id="2.60.40.1730">
    <property type="entry name" value="tricorn interacting facor f3 domain"/>
    <property type="match status" value="1"/>
</dbReference>
<evidence type="ECO:0000256" key="5">
    <source>
        <dbReference type="ARBA" id="ARBA00015611"/>
    </source>
</evidence>
<dbReference type="PRINTS" id="PR00756">
    <property type="entry name" value="ALADIPTASE"/>
</dbReference>
<keyword evidence="7" id="KW-0479">Metal-binding</keyword>
<comment type="similarity">
    <text evidence="3">Belongs to the peptidase M1 family.</text>
</comment>
<comment type="caution">
    <text evidence="17">The sequence shown here is derived from an EMBL/GenBank/DDBJ whole genome shotgun (WGS) entry which is preliminary data.</text>
</comment>
<dbReference type="GO" id="GO:0004177">
    <property type="term" value="F:aminopeptidase activity"/>
    <property type="evidence" value="ECO:0007669"/>
    <property type="project" value="UniProtKB-KW"/>
</dbReference>
<evidence type="ECO:0000256" key="1">
    <source>
        <dbReference type="ARBA" id="ARBA00000098"/>
    </source>
</evidence>
<evidence type="ECO:0000313" key="18">
    <source>
        <dbReference type="Proteomes" id="UP001180531"/>
    </source>
</evidence>
<keyword evidence="6" id="KW-0645">Protease</keyword>
<sequence>MSPRQPWRRRALPRAARRPFASALAVRRPVVSALLALLAATACVGGGGGGQGPHPGAPGVGDPLFPRLGNGGYHVRHYGLTLDYDPAAHRLAATAVISARATQDLGSFNLDLTGLTVRAARVDGKPARTRRSGTELTVRPSAPLRKDAAFETVVEYDGRPEEITDADGSIEGWVRSESDDGVAGLGEPAGSTAWFPGNHHPSDKAAYDITVTVPDGYAAVANGELTRTERRPGGRNAFVWHSAEPLASYLATVAVGRFKVTTGRTPGGLPYYIAAAPEEAAAVPDMVKLLPEVVEWESGLFGPFPFSSTGGIVDHNARVGYALETQTKPYYQGAPSDTTVVHELAHQWFGDAVTPSTWRDIWLNEGFATYAEWLWEEKRGGRTTQEIFTDYYDGEDPNSKGPGGRTIWDFPPDAPTPRHLTDPPVYGRGAMALQKLREAVGDREFFGILRAWVREHRYGNADTKAFVRLCESRTGKDLSGLFDTWLHQKGKPAPTAGEAEAAGLRSSARRAG</sequence>
<evidence type="ECO:0000256" key="11">
    <source>
        <dbReference type="ARBA" id="ARBA00029811"/>
    </source>
</evidence>
<dbReference type="InterPro" id="IPR050344">
    <property type="entry name" value="Peptidase_M1_aminopeptidases"/>
</dbReference>
<dbReference type="Proteomes" id="UP001180531">
    <property type="component" value="Unassembled WGS sequence"/>
</dbReference>
<dbReference type="InterPro" id="IPR042097">
    <property type="entry name" value="Aminopeptidase_N-like_N_sf"/>
</dbReference>
<comment type="cofactor">
    <cofactor evidence="2">
        <name>Zn(2+)</name>
        <dbReference type="ChEBI" id="CHEBI:29105"/>
    </cofactor>
</comment>
<dbReference type="InterPro" id="IPR014782">
    <property type="entry name" value="Peptidase_M1_dom"/>
</dbReference>
<evidence type="ECO:0000256" key="6">
    <source>
        <dbReference type="ARBA" id="ARBA00022670"/>
    </source>
</evidence>
<evidence type="ECO:0000313" key="17">
    <source>
        <dbReference type="EMBL" id="MDT0452006.1"/>
    </source>
</evidence>
<evidence type="ECO:0000256" key="2">
    <source>
        <dbReference type="ARBA" id="ARBA00001947"/>
    </source>
</evidence>
<dbReference type="SUPFAM" id="SSF55486">
    <property type="entry name" value="Metalloproteases ('zincins'), catalytic domain"/>
    <property type="match status" value="1"/>
</dbReference>
<feature type="compositionally biased region" description="Low complexity" evidence="13">
    <location>
        <begin position="492"/>
        <end position="506"/>
    </location>
</feature>
<evidence type="ECO:0000256" key="8">
    <source>
        <dbReference type="ARBA" id="ARBA00022801"/>
    </source>
</evidence>
<reference evidence="17" key="1">
    <citation type="submission" date="2024-05" db="EMBL/GenBank/DDBJ databases">
        <title>30 novel species of actinomycetes from the DSMZ collection.</title>
        <authorList>
            <person name="Nouioui I."/>
        </authorList>
    </citation>
    <scope>NUCLEOTIDE SEQUENCE</scope>
    <source>
        <strain evidence="17">DSM 40473</strain>
    </source>
</reference>
<dbReference type="PANTHER" id="PTHR11533:SF297">
    <property type="entry name" value="AMINOPEPTIDASE N"/>
    <property type="match status" value="1"/>
</dbReference>
<evidence type="ECO:0000256" key="10">
    <source>
        <dbReference type="ARBA" id="ARBA00023049"/>
    </source>
</evidence>
<dbReference type="InterPro" id="IPR001930">
    <property type="entry name" value="Peptidase_M1"/>
</dbReference>
<name>A0ABU2SSP1_9ACTN</name>
<dbReference type="InterPro" id="IPR027268">
    <property type="entry name" value="Peptidase_M4/M1_CTD_sf"/>
</dbReference>
<comment type="catalytic activity">
    <reaction evidence="1">
        <text>Release of an N-terminal amino acid, Xaa-|-Yaa- from a peptide, amide or arylamide. Xaa is preferably Ala, but may be most amino acids including Pro (slow action). When a terminal hydrophobic residue is followed by a prolyl residue, the two may be released as an intact Xaa-Pro dipeptide.</text>
        <dbReference type="EC" id="3.4.11.2"/>
    </reaction>
</comment>
<evidence type="ECO:0000256" key="12">
    <source>
        <dbReference type="ARBA" id="ARBA00031533"/>
    </source>
</evidence>
<feature type="region of interest" description="Disordered" evidence="13">
    <location>
        <begin position="489"/>
        <end position="512"/>
    </location>
</feature>
<protein>
    <recommendedName>
        <fullName evidence="5">Aminopeptidase N</fullName>
        <ecNumber evidence="4">3.4.11.2</ecNumber>
    </recommendedName>
    <alternativeName>
        <fullName evidence="11">Alanine aminopeptidase</fullName>
    </alternativeName>
    <alternativeName>
        <fullName evidence="12">Lysyl aminopeptidase</fullName>
    </alternativeName>
</protein>
<dbReference type="CDD" id="cd09603">
    <property type="entry name" value="M1_APN_like"/>
    <property type="match status" value="1"/>
</dbReference>
<dbReference type="Gene3D" id="1.10.390.10">
    <property type="entry name" value="Neutral Protease Domain 2"/>
    <property type="match status" value="1"/>
</dbReference>
<feature type="domain" description="Aminopeptidase N-like N-terminal" evidence="16">
    <location>
        <begin position="76"/>
        <end position="250"/>
    </location>
</feature>
<evidence type="ECO:0000256" key="13">
    <source>
        <dbReference type="SAM" id="MobiDB-lite"/>
    </source>
</evidence>
<keyword evidence="18" id="KW-1185">Reference proteome</keyword>
<dbReference type="EMBL" id="JAVRFI010000017">
    <property type="protein sequence ID" value="MDT0452006.1"/>
    <property type="molecule type" value="Genomic_DNA"/>
</dbReference>
<dbReference type="PANTHER" id="PTHR11533">
    <property type="entry name" value="PROTEASE M1 ZINC METALLOPROTEASE"/>
    <property type="match status" value="1"/>
</dbReference>
<gene>
    <name evidence="17" type="ORF">RM609_23410</name>
</gene>
<dbReference type="InterPro" id="IPR045357">
    <property type="entry name" value="Aminopeptidase_N-like_N"/>
</dbReference>
<feature type="signal peptide" evidence="14">
    <location>
        <begin position="1"/>
        <end position="44"/>
    </location>
</feature>
<dbReference type="Pfam" id="PF17900">
    <property type="entry name" value="Peptidase_M1_N"/>
    <property type="match status" value="1"/>
</dbReference>
<evidence type="ECO:0000256" key="3">
    <source>
        <dbReference type="ARBA" id="ARBA00010136"/>
    </source>
</evidence>
<evidence type="ECO:0000259" key="15">
    <source>
        <dbReference type="Pfam" id="PF01433"/>
    </source>
</evidence>
<accession>A0ABU2SSP1</accession>
<evidence type="ECO:0000256" key="9">
    <source>
        <dbReference type="ARBA" id="ARBA00022833"/>
    </source>
</evidence>